<name>A0ABV2M4M3_9FIRM</name>
<dbReference type="InterPro" id="IPR043721">
    <property type="entry name" value="DUF5662"/>
</dbReference>
<reference evidence="1 2" key="1">
    <citation type="submission" date="2024-06" db="EMBL/GenBank/DDBJ databases">
        <title>Genomic Encyclopedia of Type Strains, Phase IV (KMG-IV): sequencing the most valuable type-strain genomes for metagenomic binning, comparative biology and taxonomic classification.</title>
        <authorList>
            <person name="Goeker M."/>
        </authorList>
    </citation>
    <scope>NUCLEOTIDE SEQUENCE [LARGE SCALE GENOMIC DNA]</scope>
    <source>
        <strain evidence="1 2">DSM 29492</strain>
    </source>
</reference>
<evidence type="ECO:0000313" key="2">
    <source>
        <dbReference type="Proteomes" id="UP001549106"/>
    </source>
</evidence>
<dbReference type="Pfam" id="PF18907">
    <property type="entry name" value="DUF5662"/>
    <property type="match status" value="1"/>
</dbReference>
<evidence type="ECO:0008006" key="3">
    <source>
        <dbReference type="Google" id="ProtNLM"/>
    </source>
</evidence>
<gene>
    <name evidence="1" type="ORF">ABID24_001686</name>
</gene>
<proteinExistence type="predicted"/>
<keyword evidence="2" id="KW-1185">Reference proteome</keyword>
<organism evidence="1 2">
    <name type="scientific">Blautia caecimuris</name>
    <dbReference type="NCBI Taxonomy" id="1796615"/>
    <lineage>
        <taxon>Bacteria</taxon>
        <taxon>Bacillati</taxon>
        <taxon>Bacillota</taxon>
        <taxon>Clostridia</taxon>
        <taxon>Lachnospirales</taxon>
        <taxon>Lachnospiraceae</taxon>
        <taxon>Blautia</taxon>
    </lineage>
</organism>
<dbReference type="RefSeq" id="WP_330625833.1">
    <property type="nucleotide sequence ID" value="NZ_BAABXP010000003.1"/>
</dbReference>
<sequence length="185" mass="22100">MHPWLHFKTITRHKLLVMKYCFRIGLYKQGLLHDLSKYSPAEFLVGCKYYQGTRSPNNAEREDIGVSTSWLHHKGRNKHHFEHWVDYSLDGEHVIMGAPMPRKYVAEMVMDRISASRNYLGDAYTESQPLEYYLKSKDSLWFIHPRTKKELEGLLRILNDHGEKKLLHYIKYVYLKQEPKSRIKY</sequence>
<protein>
    <recommendedName>
        <fullName evidence="3">Catalase</fullName>
    </recommendedName>
</protein>
<dbReference type="EMBL" id="JBEPMJ010000010">
    <property type="protein sequence ID" value="MET3750437.1"/>
    <property type="molecule type" value="Genomic_DNA"/>
</dbReference>
<comment type="caution">
    <text evidence="1">The sequence shown here is derived from an EMBL/GenBank/DDBJ whole genome shotgun (WGS) entry which is preliminary data.</text>
</comment>
<dbReference type="Proteomes" id="UP001549106">
    <property type="component" value="Unassembled WGS sequence"/>
</dbReference>
<evidence type="ECO:0000313" key="1">
    <source>
        <dbReference type="EMBL" id="MET3750437.1"/>
    </source>
</evidence>
<accession>A0ABV2M4M3</accession>